<dbReference type="EMBL" id="CP121671">
    <property type="protein sequence ID" value="WFT74376.1"/>
    <property type="molecule type" value="Genomic_DNA"/>
</dbReference>
<name>A0ABY8J0G3_9BACI</name>
<dbReference type="Proteomes" id="UP001221597">
    <property type="component" value="Chromosome"/>
</dbReference>
<accession>A0ABY8J0G3</accession>
<evidence type="ECO:0008006" key="3">
    <source>
        <dbReference type="Google" id="ProtNLM"/>
    </source>
</evidence>
<reference evidence="1 2" key="1">
    <citation type="submission" date="2023-04" db="EMBL/GenBank/DDBJ databases">
        <title>Genome sequence of Halobacillus naozhouensis KACC 21980.</title>
        <authorList>
            <person name="Kim S."/>
            <person name="Heo J."/>
            <person name="Kwon S.-W."/>
        </authorList>
    </citation>
    <scope>NUCLEOTIDE SEQUENCE [LARGE SCALE GENOMIC DNA]</scope>
    <source>
        <strain evidence="1 2">KCTC 13234</strain>
    </source>
</reference>
<gene>
    <name evidence="1" type="ORF">P9989_18775</name>
</gene>
<evidence type="ECO:0000313" key="2">
    <source>
        <dbReference type="Proteomes" id="UP001221597"/>
    </source>
</evidence>
<sequence>MYIEKLALKHNGECGYLIKRDNEEMGSFILAEQEQGVKQLRQLQVSSDVSKAGVLYVFELIQNYVKEEGTRELQVKSHSQNLNRLLTHQQFECKDEQQQLWIYKVIND</sequence>
<protein>
    <recommendedName>
        <fullName evidence="3">N-acetyltransferase domain-containing protein</fullName>
    </recommendedName>
</protein>
<organism evidence="1 2">
    <name type="scientific">Halobacillus naozhouensis</name>
    <dbReference type="NCBI Taxonomy" id="554880"/>
    <lineage>
        <taxon>Bacteria</taxon>
        <taxon>Bacillati</taxon>
        <taxon>Bacillota</taxon>
        <taxon>Bacilli</taxon>
        <taxon>Bacillales</taxon>
        <taxon>Bacillaceae</taxon>
        <taxon>Halobacillus</taxon>
    </lineage>
</organism>
<evidence type="ECO:0000313" key="1">
    <source>
        <dbReference type="EMBL" id="WFT74376.1"/>
    </source>
</evidence>
<keyword evidence="2" id="KW-1185">Reference proteome</keyword>
<dbReference type="RefSeq" id="WP_283076374.1">
    <property type="nucleotide sequence ID" value="NZ_CP121671.1"/>
</dbReference>
<proteinExistence type="predicted"/>